<feature type="transmembrane region" description="Helical" evidence="1">
    <location>
        <begin position="169"/>
        <end position="190"/>
    </location>
</feature>
<feature type="transmembrane region" description="Helical" evidence="1">
    <location>
        <begin position="126"/>
        <end position="149"/>
    </location>
</feature>
<dbReference type="AlphaFoldDB" id="A0A8H4QEW5"/>
<evidence type="ECO:0000313" key="4">
    <source>
        <dbReference type="Proteomes" id="UP000521872"/>
    </source>
</evidence>
<gene>
    <name evidence="3" type="ORF">D9613_012062</name>
</gene>
<reference evidence="3 4" key="1">
    <citation type="submission" date="2019-12" db="EMBL/GenBank/DDBJ databases">
        <authorList>
            <person name="Floudas D."/>
            <person name="Bentzer J."/>
            <person name="Ahren D."/>
            <person name="Johansson T."/>
            <person name="Persson P."/>
            <person name="Tunlid A."/>
        </authorList>
    </citation>
    <scope>NUCLEOTIDE SEQUENCE [LARGE SCALE GENOMIC DNA]</scope>
    <source>
        <strain evidence="3 4">CBS 102.39</strain>
    </source>
</reference>
<sequence>MSGNSTLPGGIPPNVGAITGPRILGVMFQWGLFGVLCTQVYIYYLSFPRDPWRHKAFVYTIFAFEIIQTVIVTISAWNVFGSGYGNFQVYNRIALAWFSVPAISGIVAFLAEVFYAHRIRVLSESYWVAGSIVVLALLQLAGSFAAAAAMKHALYFKNLLGNDFYVAAALWNGGSAACDIIIAVCMTYYLSKRGSGTMPTTQVFLRRVIRLVIETGTVTGMSTHSTYRAHRHSPKLIAALIAILNLVLELLPSRPAYYQVPSEMLAKVYSNSLMVMLNSRIVALGGDAFETPISRSREITGFSNRGTDAFELGEGVRVTREEVVFPGIVIGGHKEDTVSKGCVV</sequence>
<accession>A0A8H4QEW5</accession>
<evidence type="ECO:0000259" key="2">
    <source>
        <dbReference type="Pfam" id="PF20152"/>
    </source>
</evidence>
<feature type="transmembrane region" description="Helical" evidence="1">
    <location>
        <begin position="23"/>
        <end position="44"/>
    </location>
</feature>
<dbReference type="InterPro" id="IPR045339">
    <property type="entry name" value="DUF6534"/>
</dbReference>
<dbReference type="PANTHER" id="PTHR40465">
    <property type="entry name" value="CHROMOSOME 1, WHOLE GENOME SHOTGUN SEQUENCE"/>
    <property type="match status" value="1"/>
</dbReference>
<dbReference type="Proteomes" id="UP000521872">
    <property type="component" value="Unassembled WGS sequence"/>
</dbReference>
<keyword evidence="1" id="KW-0472">Membrane</keyword>
<dbReference type="Pfam" id="PF20152">
    <property type="entry name" value="DUF6534"/>
    <property type="match status" value="1"/>
</dbReference>
<feature type="transmembrane region" description="Helical" evidence="1">
    <location>
        <begin position="236"/>
        <end position="257"/>
    </location>
</feature>
<keyword evidence="4" id="KW-1185">Reference proteome</keyword>
<feature type="transmembrane region" description="Helical" evidence="1">
    <location>
        <begin position="56"/>
        <end position="80"/>
    </location>
</feature>
<name>A0A8H4QEW5_9AGAR</name>
<evidence type="ECO:0000256" key="1">
    <source>
        <dbReference type="SAM" id="Phobius"/>
    </source>
</evidence>
<organism evidence="3 4">
    <name type="scientific">Agrocybe pediades</name>
    <dbReference type="NCBI Taxonomy" id="84607"/>
    <lineage>
        <taxon>Eukaryota</taxon>
        <taxon>Fungi</taxon>
        <taxon>Dikarya</taxon>
        <taxon>Basidiomycota</taxon>
        <taxon>Agaricomycotina</taxon>
        <taxon>Agaricomycetes</taxon>
        <taxon>Agaricomycetidae</taxon>
        <taxon>Agaricales</taxon>
        <taxon>Agaricineae</taxon>
        <taxon>Strophariaceae</taxon>
        <taxon>Agrocybe</taxon>
    </lineage>
</organism>
<feature type="domain" description="DUF6534" evidence="2">
    <location>
        <begin position="175"/>
        <end position="280"/>
    </location>
</feature>
<comment type="caution">
    <text evidence="3">The sequence shown here is derived from an EMBL/GenBank/DDBJ whole genome shotgun (WGS) entry which is preliminary data.</text>
</comment>
<keyword evidence="1" id="KW-0812">Transmembrane</keyword>
<feature type="transmembrane region" description="Helical" evidence="1">
    <location>
        <begin position="92"/>
        <end position="114"/>
    </location>
</feature>
<dbReference type="EMBL" id="JAACJL010000060">
    <property type="protein sequence ID" value="KAF4609698.1"/>
    <property type="molecule type" value="Genomic_DNA"/>
</dbReference>
<proteinExistence type="predicted"/>
<dbReference type="PANTHER" id="PTHR40465:SF1">
    <property type="entry name" value="DUF6534 DOMAIN-CONTAINING PROTEIN"/>
    <property type="match status" value="1"/>
</dbReference>
<keyword evidence="1" id="KW-1133">Transmembrane helix</keyword>
<evidence type="ECO:0000313" key="3">
    <source>
        <dbReference type="EMBL" id="KAF4609698.1"/>
    </source>
</evidence>
<protein>
    <recommendedName>
        <fullName evidence="2">DUF6534 domain-containing protein</fullName>
    </recommendedName>
</protein>